<reference evidence="2 3" key="1">
    <citation type="submission" date="2018-07" db="EMBL/GenBank/DDBJ databases">
        <title>Genome sequences of Haloplanus salinus JCM 18368T.</title>
        <authorList>
            <person name="Kim Y.B."/>
            <person name="Roh S.W."/>
        </authorList>
    </citation>
    <scope>NUCLEOTIDE SEQUENCE [LARGE SCALE GENOMIC DNA]</scope>
    <source>
        <strain evidence="2 3">JCM 18368</strain>
    </source>
</reference>
<dbReference type="RefSeq" id="WP_114448420.1">
    <property type="nucleotide sequence ID" value="NZ_QPHM01000001.1"/>
</dbReference>
<proteinExistence type="predicted"/>
<feature type="region of interest" description="Disordered" evidence="1">
    <location>
        <begin position="1"/>
        <end position="33"/>
    </location>
</feature>
<comment type="caution">
    <text evidence="2">The sequence shown here is derived from an EMBL/GenBank/DDBJ whole genome shotgun (WGS) entry which is preliminary data.</text>
</comment>
<feature type="compositionally biased region" description="Acidic residues" evidence="1">
    <location>
        <begin position="1"/>
        <end position="15"/>
    </location>
</feature>
<evidence type="ECO:0000256" key="1">
    <source>
        <dbReference type="SAM" id="MobiDB-lite"/>
    </source>
</evidence>
<gene>
    <name evidence="2" type="ORF">DU504_05855</name>
</gene>
<evidence type="ECO:0000313" key="2">
    <source>
        <dbReference type="EMBL" id="RCU46869.1"/>
    </source>
</evidence>
<keyword evidence="3" id="KW-1185">Reference proteome</keyword>
<accession>A0A368NC35</accession>
<dbReference type="AlphaFoldDB" id="A0A368NC35"/>
<organism evidence="2 3">
    <name type="scientific">Haloplanus salinus</name>
    <dbReference type="NCBI Taxonomy" id="1126245"/>
    <lineage>
        <taxon>Archaea</taxon>
        <taxon>Methanobacteriati</taxon>
        <taxon>Methanobacteriota</taxon>
        <taxon>Stenosarchaea group</taxon>
        <taxon>Halobacteria</taxon>
        <taxon>Halobacteriales</taxon>
        <taxon>Haloferacaceae</taxon>
        <taxon>Haloplanus</taxon>
    </lineage>
</organism>
<dbReference type="Proteomes" id="UP000252189">
    <property type="component" value="Unassembled WGS sequence"/>
</dbReference>
<dbReference type="EMBL" id="QPHM01000001">
    <property type="protein sequence ID" value="RCU46869.1"/>
    <property type="molecule type" value="Genomic_DNA"/>
</dbReference>
<dbReference type="OrthoDB" id="242188at2157"/>
<evidence type="ECO:0000313" key="3">
    <source>
        <dbReference type="Proteomes" id="UP000252189"/>
    </source>
</evidence>
<name>A0A368NC35_9EURY</name>
<protein>
    <submittedName>
        <fullName evidence="2">Uncharacterized protein</fullName>
    </submittedName>
</protein>
<sequence length="107" mass="11957">MADETEVTEADEESVTAESAKTENEAVLDMEALDETEDVDELRELIEKQQAQIEELNGLLLDLSTRVADGNSMGVCPDCHGAVMKFNPWFRSAKIKCTDCGRVFHEY</sequence>